<evidence type="ECO:0000256" key="1">
    <source>
        <dbReference type="ARBA" id="ARBA00006484"/>
    </source>
</evidence>
<keyword evidence="2" id="KW-0560">Oxidoreductase</keyword>
<dbReference type="InterPro" id="IPR036291">
    <property type="entry name" value="NAD(P)-bd_dom_sf"/>
</dbReference>
<dbReference type="OrthoDB" id="9810734at2"/>
<dbReference type="InterPro" id="IPR057326">
    <property type="entry name" value="KR_dom"/>
</dbReference>
<gene>
    <name evidence="5" type="ORF">MPL1_01513</name>
</gene>
<dbReference type="PROSITE" id="PS00061">
    <property type="entry name" value="ADH_SHORT"/>
    <property type="match status" value="1"/>
</dbReference>
<evidence type="ECO:0000256" key="3">
    <source>
        <dbReference type="RuleBase" id="RU000363"/>
    </source>
</evidence>
<dbReference type="PRINTS" id="PR00081">
    <property type="entry name" value="GDHRDH"/>
</dbReference>
<dbReference type="PIRSF" id="PIRSF000126">
    <property type="entry name" value="11-beta-HSD1"/>
    <property type="match status" value="1"/>
</dbReference>
<dbReference type="CDD" id="cd05346">
    <property type="entry name" value="SDR_c5"/>
    <property type="match status" value="1"/>
</dbReference>
<accession>M7PUL1</accession>
<evidence type="ECO:0000313" key="6">
    <source>
        <dbReference type="Proteomes" id="UP000012019"/>
    </source>
</evidence>
<dbReference type="eggNOG" id="COG4221">
    <property type="taxonomic scope" value="Bacteria"/>
</dbReference>
<protein>
    <submittedName>
        <fullName evidence="5">Short-chain dehydrogenase/reductase</fullName>
    </submittedName>
</protein>
<name>M7PUL1_9GAMM</name>
<dbReference type="Pfam" id="PF00106">
    <property type="entry name" value="adh_short"/>
    <property type="match status" value="1"/>
</dbReference>
<dbReference type="InterPro" id="IPR002347">
    <property type="entry name" value="SDR_fam"/>
</dbReference>
<dbReference type="Gene3D" id="3.40.50.720">
    <property type="entry name" value="NAD(P)-binding Rossmann-like Domain"/>
    <property type="match status" value="1"/>
</dbReference>
<dbReference type="GO" id="GO:0016616">
    <property type="term" value="F:oxidoreductase activity, acting on the CH-OH group of donors, NAD or NADP as acceptor"/>
    <property type="evidence" value="ECO:0007669"/>
    <property type="project" value="UniProtKB-ARBA"/>
</dbReference>
<dbReference type="PRINTS" id="PR00080">
    <property type="entry name" value="SDRFAMILY"/>
</dbReference>
<proteinExistence type="inferred from homology"/>
<dbReference type="FunFam" id="3.40.50.720:FF:000047">
    <property type="entry name" value="NADP-dependent L-serine/L-allo-threonine dehydrogenase"/>
    <property type="match status" value="1"/>
</dbReference>
<sequence length="257" mass="28291">MTAQSPRVILITGATAGFGEACARQFAAAGWRLILTGRRLEKLQQLQSELGGAEQTHIEAFDISDRSACEAMFEHLPEGFAEVDVLLNNAGLALGLEPAWQTSLDDWERMVDTNIKGLMYMTRLILPRMQQRANGYIINVGSVAGNWPYPGGNVYCASKAFVRQFSLALRADLLGTAIRVTNIEPGNAETEFSMTRFKQDSSRAQSVYRDTVALSAKDIADTVWWLVNTPAHVNVTTMEIMPTQQANGPFAIFRADS</sequence>
<reference evidence="5 6" key="1">
    <citation type="journal article" date="2013" name="Genome Announc.">
        <title>Draft Genome Sequence of Methylophaga lonarensis MPLT, a Haloalkaliphilic (Non-Methane-Utilizing) Methylotroph.</title>
        <authorList>
            <person name="Shetty S.A."/>
            <person name="Marathe N.P."/>
            <person name="Munot H."/>
            <person name="Antony C.P."/>
            <person name="Dhotre D.P."/>
            <person name="Murrell J.C."/>
            <person name="Shouche Y.S."/>
        </authorList>
    </citation>
    <scope>NUCLEOTIDE SEQUENCE [LARGE SCALE GENOMIC DNA]</scope>
    <source>
        <strain evidence="5 6">MPL</strain>
    </source>
</reference>
<dbReference type="SMART" id="SM00822">
    <property type="entry name" value="PKS_KR"/>
    <property type="match status" value="1"/>
</dbReference>
<dbReference type="InterPro" id="IPR020904">
    <property type="entry name" value="Sc_DH/Rdtase_CS"/>
</dbReference>
<evidence type="ECO:0000313" key="5">
    <source>
        <dbReference type="EMBL" id="EMR14149.1"/>
    </source>
</evidence>
<keyword evidence="6" id="KW-1185">Reference proteome</keyword>
<dbReference type="STRING" id="1286106.MPL1_01513"/>
<feature type="domain" description="Ketoreductase" evidence="4">
    <location>
        <begin position="7"/>
        <end position="186"/>
    </location>
</feature>
<dbReference type="RefSeq" id="WP_009725355.1">
    <property type="nucleotide sequence ID" value="NZ_APHR01000006.1"/>
</dbReference>
<dbReference type="PANTHER" id="PTHR42901">
    <property type="entry name" value="ALCOHOL DEHYDROGENASE"/>
    <property type="match status" value="1"/>
</dbReference>
<comment type="similarity">
    <text evidence="1 3">Belongs to the short-chain dehydrogenases/reductases (SDR) family.</text>
</comment>
<dbReference type="SUPFAM" id="SSF51735">
    <property type="entry name" value="NAD(P)-binding Rossmann-fold domains"/>
    <property type="match status" value="1"/>
</dbReference>
<dbReference type="AlphaFoldDB" id="M7PUL1"/>
<dbReference type="Proteomes" id="UP000012019">
    <property type="component" value="Unassembled WGS sequence"/>
</dbReference>
<dbReference type="PATRIC" id="fig|1286106.3.peg.306"/>
<evidence type="ECO:0000256" key="2">
    <source>
        <dbReference type="ARBA" id="ARBA00023002"/>
    </source>
</evidence>
<organism evidence="5 6">
    <name type="scientific">Methylophaga lonarensis MPL</name>
    <dbReference type="NCBI Taxonomy" id="1286106"/>
    <lineage>
        <taxon>Bacteria</taxon>
        <taxon>Pseudomonadati</taxon>
        <taxon>Pseudomonadota</taxon>
        <taxon>Gammaproteobacteria</taxon>
        <taxon>Thiotrichales</taxon>
        <taxon>Piscirickettsiaceae</taxon>
        <taxon>Methylophaga</taxon>
    </lineage>
</organism>
<evidence type="ECO:0000259" key="4">
    <source>
        <dbReference type="SMART" id="SM00822"/>
    </source>
</evidence>
<comment type="caution">
    <text evidence="5">The sequence shown here is derived from an EMBL/GenBank/DDBJ whole genome shotgun (WGS) entry which is preliminary data.</text>
</comment>
<dbReference type="EMBL" id="APHR01000006">
    <property type="protein sequence ID" value="EMR14149.1"/>
    <property type="molecule type" value="Genomic_DNA"/>
</dbReference>
<dbReference type="PANTHER" id="PTHR42901:SF1">
    <property type="entry name" value="ALCOHOL DEHYDROGENASE"/>
    <property type="match status" value="1"/>
</dbReference>